<dbReference type="InterPro" id="IPR008792">
    <property type="entry name" value="PQQD"/>
</dbReference>
<keyword evidence="2" id="KW-1185">Reference proteome</keyword>
<dbReference type="AlphaFoldDB" id="A0A0F3IZE2"/>
<dbReference type="Gene3D" id="1.10.10.1150">
    <property type="entry name" value="Coenzyme PQQ synthesis protein D (PqqD)"/>
    <property type="match status" value="1"/>
</dbReference>
<dbReference type="EMBL" id="LAJY01000021">
    <property type="protein sequence ID" value="KJV10984.1"/>
    <property type="molecule type" value="Genomic_DNA"/>
</dbReference>
<protein>
    <recommendedName>
        <fullName evidence="3">PqqD family protein</fullName>
    </recommendedName>
</protein>
<dbReference type="Proteomes" id="UP000033774">
    <property type="component" value="Unassembled WGS sequence"/>
</dbReference>
<dbReference type="Pfam" id="PF05402">
    <property type="entry name" value="PqqD"/>
    <property type="match status" value="1"/>
</dbReference>
<evidence type="ECO:0000313" key="1">
    <source>
        <dbReference type="EMBL" id="KJV10984.1"/>
    </source>
</evidence>
<dbReference type="OrthoDB" id="8453955at2"/>
<organism evidence="1 2">
    <name type="scientific">Elstera litoralis</name>
    <dbReference type="NCBI Taxonomy" id="552518"/>
    <lineage>
        <taxon>Bacteria</taxon>
        <taxon>Pseudomonadati</taxon>
        <taxon>Pseudomonadota</taxon>
        <taxon>Alphaproteobacteria</taxon>
        <taxon>Rhodospirillales</taxon>
        <taxon>Rhodospirillaceae</taxon>
        <taxon>Elstera</taxon>
    </lineage>
</organism>
<gene>
    <name evidence="1" type="ORF">VZ95_01395</name>
</gene>
<dbReference type="InterPro" id="IPR041881">
    <property type="entry name" value="PqqD_sf"/>
</dbReference>
<evidence type="ECO:0000313" key="2">
    <source>
        <dbReference type="Proteomes" id="UP000033774"/>
    </source>
</evidence>
<sequence length="98" mass="10674">MPNSGQVPLDRSTHFWRVADVLATEVGGEMVIMNVEKGVYFGLDPIGTDIWKRLEESITVAALAGALVQVYDADIACIERDVLALLTRMVEQGLVEVG</sequence>
<evidence type="ECO:0008006" key="3">
    <source>
        <dbReference type="Google" id="ProtNLM"/>
    </source>
</evidence>
<comment type="caution">
    <text evidence="1">The sequence shown here is derived from an EMBL/GenBank/DDBJ whole genome shotgun (WGS) entry which is preliminary data.</text>
</comment>
<name>A0A0F3IZE2_9PROT</name>
<reference evidence="1 2" key="1">
    <citation type="submission" date="2015-03" db="EMBL/GenBank/DDBJ databases">
        <title>Draft genome sequence of Elstera litoralis.</title>
        <authorList>
            <person name="Rahalkar M.C."/>
            <person name="Dhakephalkar P.K."/>
            <person name="Pore S.D."/>
            <person name="Arora P."/>
            <person name="Kapse N.G."/>
            <person name="Pandit P.S."/>
        </authorList>
    </citation>
    <scope>NUCLEOTIDE SEQUENCE [LARGE SCALE GENOMIC DNA]</scope>
    <source>
        <strain evidence="1 2">Dia-1</strain>
    </source>
</reference>
<accession>A0A0F3IZE2</accession>
<proteinExistence type="predicted"/>